<evidence type="ECO:0000313" key="1">
    <source>
        <dbReference type="EMBL" id="CAB3404938.1"/>
    </source>
</evidence>
<sequence length="142" mass="17210">MCETWYEVRNEILIVWEGVLVIYNDREFHFFKIVDGDFYELIEFIDNIQKVDSEGYWECAEIRGQLDNSFKFLCHSTCDSHALHIFEPWIGQIVELTARFDPNPLRNWDARRIENRIQKWRDVVERLCWQNGNIQFDDNMLS</sequence>
<comment type="caution">
    <text evidence="1">The sequence shown here is derived from an EMBL/GenBank/DDBJ whole genome shotgun (WGS) entry which is preliminary data.</text>
</comment>
<dbReference type="EMBL" id="CADEPM010000004">
    <property type="protein sequence ID" value="CAB3404938.1"/>
    <property type="molecule type" value="Genomic_DNA"/>
</dbReference>
<proteinExistence type="predicted"/>
<gene>
    <name evidence="1" type="ORF">CBOVIS_LOCUS7197</name>
</gene>
<protein>
    <submittedName>
        <fullName evidence="1">Uncharacterized protein</fullName>
    </submittedName>
</protein>
<keyword evidence="2" id="KW-1185">Reference proteome</keyword>
<dbReference type="Proteomes" id="UP000494206">
    <property type="component" value="Unassembled WGS sequence"/>
</dbReference>
<evidence type="ECO:0000313" key="2">
    <source>
        <dbReference type="Proteomes" id="UP000494206"/>
    </source>
</evidence>
<dbReference type="OrthoDB" id="5871586at2759"/>
<organism evidence="1 2">
    <name type="scientific">Caenorhabditis bovis</name>
    <dbReference type="NCBI Taxonomy" id="2654633"/>
    <lineage>
        <taxon>Eukaryota</taxon>
        <taxon>Metazoa</taxon>
        <taxon>Ecdysozoa</taxon>
        <taxon>Nematoda</taxon>
        <taxon>Chromadorea</taxon>
        <taxon>Rhabditida</taxon>
        <taxon>Rhabditina</taxon>
        <taxon>Rhabditomorpha</taxon>
        <taxon>Rhabditoidea</taxon>
        <taxon>Rhabditidae</taxon>
        <taxon>Peloderinae</taxon>
        <taxon>Caenorhabditis</taxon>
    </lineage>
</organism>
<reference evidence="1 2" key="1">
    <citation type="submission" date="2020-04" db="EMBL/GenBank/DDBJ databases">
        <authorList>
            <person name="Laetsch R D."/>
            <person name="Stevens L."/>
            <person name="Kumar S."/>
            <person name="Blaxter L. M."/>
        </authorList>
    </citation>
    <scope>NUCLEOTIDE SEQUENCE [LARGE SCALE GENOMIC DNA]</scope>
</reference>
<dbReference type="AlphaFoldDB" id="A0A8S1EXX9"/>
<name>A0A8S1EXX9_9PELO</name>
<accession>A0A8S1EXX9</accession>